<comment type="catalytic activity">
    <reaction evidence="3">
        <text>choline = trimethylamine + acetaldehyde</text>
        <dbReference type="Rhea" id="RHEA:35095"/>
        <dbReference type="ChEBI" id="CHEBI:15343"/>
        <dbReference type="ChEBI" id="CHEBI:15354"/>
        <dbReference type="ChEBI" id="CHEBI:58389"/>
        <dbReference type="EC" id="4.3.99.4"/>
    </reaction>
</comment>
<gene>
    <name evidence="3" type="primary">cutC</name>
    <name evidence="7" type="ORF">BN1221_05007</name>
</gene>
<comment type="PTM">
    <text evidence="3">Requires the activating protein CutD to generate the key active site glycyl radical on Gly-771 that is involved in catalysis.</text>
</comment>
<evidence type="ECO:0000256" key="1">
    <source>
        <dbReference type="ARBA" id="ARBA00022818"/>
    </source>
</evidence>
<dbReference type="GO" id="GO:0042426">
    <property type="term" value="P:choline catabolic process"/>
    <property type="evidence" value="ECO:0007669"/>
    <property type="project" value="UniProtKB-UniRule"/>
</dbReference>
<dbReference type="SUPFAM" id="SSF51998">
    <property type="entry name" value="PFL-like glycyl radical enzymes"/>
    <property type="match status" value="1"/>
</dbReference>
<evidence type="ECO:0000259" key="5">
    <source>
        <dbReference type="PROSITE" id="PS51149"/>
    </source>
</evidence>
<keyword evidence="7" id="KW-0012">Acyltransferase</keyword>
<name>A0A0G4K2Z4_9GAMM</name>
<accession>A0A0G4K2Z4</accession>
<dbReference type="PANTHER" id="PTHR43641:SF2">
    <property type="entry name" value="DEHYDRATASE YBIW-RELATED"/>
    <property type="match status" value="1"/>
</dbReference>
<keyword evidence="1 3" id="KW-0556">Organic radical</keyword>
<evidence type="ECO:0000313" key="8">
    <source>
        <dbReference type="Proteomes" id="UP000044377"/>
    </source>
</evidence>
<dbReference type="AlphaFoldDB" id="A0A0G4K2Z4"/>
<sequence>MMNNNKENLSVRIDSLRHRYLQAKPFISISRARAVTEIYQRYPGMAAIQLRALAFRRACQLAPLVIEDGELIISHPAGRARGGEISPEIAWRWVANELDTMATRAQDPYFISEADKRELREHILPFWQGRSLDEMAETQLRQAGLWAWSHDENICDLTIKTQNGGGDTCPGYDNILLVQGMGGVREQARRSLLALTGISDEEMEKRRFYQAAIDTCDGVIEYAHRYAAYAQQLAERQTDLTRKEELERLAAICLRVPEQPPRNFHEALQSIWFVQSLFILEENQTGISLGRADQYLWPYLAADLSNGVLTEAQAEELICCWMIKMSECMWVCSADTAMYFAGYQPFINLVVGGQKREGGDATNPLSLLFMECSRKLKLYQPGLAVRIHNRTPQHFMRKVVEVIRAGMGFPACHFDDAHIKMMLRKGFDYEDARDYCLMGCVEPQKSGKIYQWTSVGYTTFTAAIELAMNNGKSANGVQVGPATGEINTLTDYDGFELAVKNQLRHIIRQAAHASLMVQKLHRTYAPKPLISCLIEGCVSSGRDVMHGGAEINNGPGLIWTGMADFANSMMVMRELVYRQGTVTAAEMAQALRHNFRGHAELRDQCLNIAKFGNDIEEVDLIARDLIRFTEYEHRQYRMLYGPFTHGTLSISNNTPFGLITGALPSGRLAGQPLADGISPCQQSDTAGPTAIVNSIARINVEEMEIGMVHNFKLMYGMLDTPEGEQGIINLLRSASLLGNAQMQFSYVDNDTLLKAQQDPDAYRNLMIRVAGYSAFFVELSREVQDEIISRTLLRHF</sequence>
<dbReference type="UniPathway" id="UPA01069"/>
<proteinExistence type="inferred from homology"/>
<dbReference type="Pfam" id="PF02901">
    <property type="entry name" value="PFL-like"/>
    <property type="match status" value="1"/>
</dbReference>
<protein>
    <recommendedName>
        <fullName evidence="3">Choline trimethylamine-lyase</fullName>
        <shortName evidence="3">Choline TMA-lyase</shortName>
        <ecNumber evidence="3">4.3.99.4</ecNumber>
    </recommendedName>
    <alternativeName>
        <fullName evidence="3">Choline utilization protein C</fullName>
    </alternativeName>
</protein>
<keyword evidence="8" id="KW-1185">Reference proteome</keyword>
<dbReference type="InterPro" id="IPR030897">
    <property type="entry name" value="Choline_CutC"/>
</dbReference>
<evidence type="ECO:0000256" key="2">
    <source>
        <dbReference type="ARBA" id="ARBA00023239"/>
    </source>
</evidence>
<feature type="active site" description="Proton acceptor" evidence="3">
    <location>
        <position position="442"/>
    </location>
</feature>
<evidence type="ECO:0000256" key="3">
    <source>
        <dbReference type="HAMAP-Rule" id="MF_02058"/>
    </source>
</evidence>
<keyword evidence="7" id="KW-0808">Transferase</keyword>
<dbReference type="InterPro" id="IPR004184">
    <property type="entry name" value="PFL_dom"/>
</dbReference>
<feature type="domain" description="PFL" evidence="6">
    <location>
        <begin position="11"/>
        <end position="668"/>
    </location>
</feature>
<dbReference type="GO" id="GO:0005829">
    <property type="term" value="C:cytosol"/>
    <property type="evidence" value="ECO:0007669"/>
    <property type="project" value="TreeGrafter"/>
</dbReference>
<evidence type="ECO:0000256" key="4">
    <source>
        <dbReference type="PROSITE-ProRule" id="PRU00493"/>
    </source>
</evidence>
<comment type="similarity">
    <text evidence="3">Belongs to the glycyl radical enzyme (GRE) family. CutC subfamily.</text>
</comment>
<dbReference type="PANTHER" id="PTHR43641">
    <property type="entry name" value="FORMATE ACETYLTRANSFERASE 3-RELATED"/>
    <property type="match status" value="1"/>
</dbReference>
<feature type="domain" description="Glycine radical" evidence="5">
    <location>
        <begin position="675"/>
        <end position="796"/>
    </location>
</feature>
<reference evidence="8" key="1">
    <citation type="submission" date="2015-01" db="EMBL/GenBank/DDBJ databases">
        <authorList>
            <person name="Paterson Steve"/>
        </authorList>
    </citation>
    <scope>NUCLEOTIDE SEQUENCE [LARGE SCALE GENOMIC DNA]</scope>
    <source>
        <strain evidence="8">OBR1</strain>
    </source>
</reference>
<comment type="function">
    <text evidence="3">Glycine radical enzyme that catalyzes the cleavage of a C-N bond in choline, producing trimethylamine (TMA) and acetaldehyde.</text>
</comment>
<dbReference type="NCBIfam" id="TIGR04394">
    <property type="entry name" value="choline_CutC"/>
    <property type="match status" value="1"/>
</dbReference>
<dbReference type="Pfam" id="PF01228">
    <property type="entry name" value="Gly_radical"/>
    <property type="match status" value="1"/>
</dbReference>
<feature type="modified residue" description="Glycine radical" evidence="3 4">
    <location>
        <position position="771"/>
    </location>
</feature>
<dbReference type="GO" id="GO:0016746">
    <property type="term" value="F:acyltransferase activity"/>
    <property type="evidence" value="ECO:0007669"/>
    <property type="project" value="UniProtKB-KW"/>
</dbReference>
<dbReference type="InterPro" id="IPR051215">
    <property type="entry name" value="GRE"/>
</dbReference>
<organism evidence="7 8">
    <name type="scientific">Brenneria goodwinii</name>
    <dbReference type="NCBI Taxonomy" id="1109412"/>
    <lineage>
        <taxon>Bacteria</taxon>
        <taxon>Pseudomonadati</taxon>
        <taxon>Pseudomonadota</taxon>
        <taxon>Gammaproteobacteria</taxon>
        <taxon>Enterobacterales</taxon>
        <taxon>Pectobacteriaceae</taxon>
        <taxon>Brenneria</taxon>
    </lineage>
</organism>
<dbReference type="Proteomes" id="UP000044377">
    <property type="component" value="Unassembled WGS sequence"/>
</dbReference>
<evidence type="ECO:0000259" key="6">
    <source>
        <dbReference type="PROSITE" id="PS51554"/>
    </source>
</evidence>
<comment type="pathway">
    <text evidence="3">Amine and polyamine metabolism; choline degradation.</text>
</comment>
<dbReference type="RefSeq" id="WP_231604262.1">
    <property type="nucleotide sequence ID" value="NZ_CGIG01000001.1"/>
</dbReference>
<evidence type="ECO:0000313" key="7">
    <source>
        <dbReference type="EMBL" id="CPR21651.1"/>
    </source>
</evidence>
<keyword evidence="2 3" id="KW-0456">Lyase</keyword>
<dbReference type="EMBL" id="CGIG01000001">
    <property type="protein sequence ID" value="CPR21651.1"/>
    <property type="molecule type" value="Genomic_DNA"/>
</dbReference>
<dbReference type="STRING" id="1109412.BN1221_05007"/>
<keyword evidence="7" id="KW-0670">Pyruvate</keyword>
<dbReference type="EC" id="4.3.99.4" evidence="3"/>
<dbReference type="InterPro" id="IPR001150">
    <property type="entry name" value="Gly_radical"/>
</dbReference>
<dbReference type="Gene3D" id="3.20.70.20">
    <property type="match status" value="1"/>
</dbReference>
<feature type="active site" description="Cysteine radical intermediate" evidence="3">
    <location>
        <position position="440"/>
    </location>
</feature>
<dbReference type="PROSITE" id="PS51554">
    <property type="entry name" value="PFL"/>
    <property type="match status" value="1"/>
</dbReference>
<dbReference type="PROSITE" id="PS51149">
    <property type="entry name" value="GLY_RADICAL_2"/>
    <property type="match status" value="1"/>
</dbReference>
<dbReference type="HAMAP" id="MF_02058">
    <property type="entry name" value="Choline_CutC"/>
    <property type="match status" value="1"/>
</dbReference>
<dbReference type="GO" id="GO:0120525">
    <property type="term" value="F:choline trimethylamine lyase activity"/>
    <property type="evidence" value="ECO:0007669"/>
    <property type="project" value="UniProtKB-EC"/>
</dbReference>